<dbReference type="GO" id="GO:0048564">
    <property type="term" value="P:photosystem I assembly"/>
    <property type="evidence" value="ECO:0007669"/>
    <property type="project" value="TreeGrafter"/>
</dbReference>
<dbReference type="AlphaFoldDB" id="A0A835A4B0"/>
<reference evidence="1" key="1">
    <citation type="submission" date="2020-07" db="EMBL/GenBank/DDBJ databases">
        <title>Genome sequence and genetic diversity analysis of an under-domesticated orphan crop, white fonio (Digitaria exilis).</title>
        <authorList>
            <person name="Bennetzen J.L."/>
            <person name="Chen S."/>
            <person name="Ma X."/>
            <person name="Wang X."/>
            <person name="Yssel A.E.J."/>
            <person name="Chaluvadi S.R."/>
            <person name="Johnson M."/>
            <person name="Gangashetty P."/>
            <person name="Hamidou F."/>
            <person name="Sanogo M.D."/>
            <person name="Zwaenepoel A."/>
            <person name="Wallace J."/>
            <person name="Van De Peer Y."/>
            <person name="Van Deynze A."/>
        </authorList>
    </citation>
    <scope>NUCLEOTIDE SEQUENCE</scope>
    <source>
        <tissue evidence="1">Leaves</tissue>
    </source>
</reference>
<proteinExistence type="predicted"/>
<keyword evidence="2" id="KW-1185">Reference proteome</keyword>
<gene>
    <name evidence="1" type="ORF">HU200_061642</name>
</gene>
<comment type="caution">
    <text evidence="1">The sequence shown here is derived from an EMBL/GenBank/DDBJ whole genome shotgun (WGS) entry which is preliminary data.</text>
</comment>
<name>A0A835A4B0_9POAL</name>
<accession>A0A835A4B0</accession>
<evidence type="ECO:0000313" key="1">
    <source>
        <dbReference type="EMBL" id="KAF8654456.1"/>
    </source>
</evidence>
<dbReference type="EMBL" id="JACEFO010002615">
    <property type="protein sequence ID" value="KAF8654456.1"/>
    <property type="molecule type" value="Genomic_DNA"/>
</dbReference>
<protein>
    <submittedName>
        <fullName evidence="1">Uncharacterized protein</fullName>
    </submittedName>
</protein>
<dbReference type="PANTHER" id="PTHR15852:SF56">
    <property type="entry name" value="PROTEIN PHOTOSYSTEM I ASSEMBLY 2, CHLOROPLASTIC"/>
    <property type="match status" value="1"/>
</dbReference>
<dbReference type="OrthoDB" id="513375at2759"/>
<dbReference type="GO" id="GO:0009507">
    <property type="term" value="C:chloroplast"/>
    <property type="evidence" value="ECO:0007669"/>
    <property type="project" value="TreeGrafter"/>
</dbReference>
<evidence type="ECO:0000313" key="2">
    <source>
        <dbReference type="Proteomes" id="UP000636709"/>
    </source>
</evidence>
<sequence length="242" mass="26099">MAGTGCHSLLSPASPLSPDFFSRHRASAVGTGAYPQSKVRPQIRCCAKDEDSKGWADMSKGKVVPLSPSLLTRHQYIQGEETRPSRRKCLICLGAVTLISATGPTICTPKGLAADMVNKPDIQKAVCRNCNGSGAVICKGLASLGHFLDSGDMCGGTGKWKALNRKRAKDVYEFTECPNCYGMLLLFPHTVIWPLLNTLGRGKLVCPVCLGTGLPNNKGLLRRPEAKQLLDKMYNGKILPRS</sequence>
<dbReference type="Proteomes" id="UP000636709">
    <property type="component" value="Unassembled WGS sequence"/>
</dbReference>
<dbReference type="GO" id="GO:0047134">
    <property type="term" value="F:protein-disulfide reductase [NAD(P)H] activity"/>
    <property type="evidence" value="ECO:0007669"/>
    <property type="project" value="TreeGrafter"/>
</dbReference>
<dbReference type="PANTHER" id="PTHR15852">
    <property type="entry name" value="PLASTID TRANSCRIPTIONALLY ACTIVE PROTEIN"/>
    <property type="match status" value="1"/>
</dbReference>
<organism evidence="1 2">
    <name type="scientific">Digitaria exilis</name>
    <dbReference type="NCBI Taxonomy" id="1010633"/>
    <lineage>
        <taxon>Eukaryota</taxon>
        <taxon>Viridiplantae</taxon>
        <taxon>Streptophyta</taxon>
        <taxon>Embryophyta</taxon>
        <taxon>Tracheophyta</taxon>
        <taxon>Spermatophyta</taxon>
        <taxon>Magnoliopsida</taxon>
        <taxon>Liliopsida</taxon>
        <taxon>Poales</taxon>
        <taxon>Poaceae</taxon>
        <taxon>PACMAD clade</taxon>
        <taxon>Panicoideae</taxon>
        <taxon>Panicodae</taxon>
        <taxon>Paniceae</taxon>
        <taxon>Anthephorinae</taxon>
        <taxon>Digitaria</taxon>
    </lineage>
</organism>